<keyword evidence="5 8" id="KW-0812">Transmembrane</keyword>
<dbReference type="EMBL" id="CP033540">
    <property type="protein sequence ID" value="AZC00691.1"/>
    <property type="molecule type" value="Genomic_DNA"/>
</dbReference>
<proteinExistence type="inferred from homology"/>
<accession>A0A3G6YK26</accession>
<evidence type="ECO:0000313" key="10">
    <source>
        <dbReference type="Proteomes" id="UP000254410"/>
    </source>
</evidence>
<name>A0A3G6YK26_ACIPI</name>
<dbReference type="GO" id="GO:1903785">
    <property type="term" value="P:L-valine transmembrane transport"/>
    <property type="evidence" value="ECO:0007669"/>
    <property type="project" value="TreeGrafter"/>
</dbReference>
<keyword evidence="6 8" id="KW-1133">Transmembrane helix</keyword>
<dbReference type="InterPro" id="IPR011606">
    <property type="entry name" value="Brnchd-chn_aa_trnsp_permease"/>
</dbReference>
<feature type="transmembrane region" description="Helical" evidence="8">
    <location>
        <begin position="6"/>
        <end position="26"/>
    </location>
</feature>
<reference evidence="9 10" key="1">
    <citation type="submission" date="2018-11" db="EMBL/GenBank/DDBJ databases">
        <authorList>
            <person name="Kuo S.-C."/>
            <person name="Chen F.-J."/>
            <person name="Liao Y.-C."/>
        </authorList>
    </citation>
    <scope>NUCLEOTIDE SEQUENCE [LARGE SCALE GENOMIC DNA]</scope>
    <source>
        <strain evidence="9 10">2014S06-099</strain>
    </source>
</reference>
<evidence type="ECO:0000256" key="1">
    <source>
        <dbReference type="ARBA" id="ARBA00004651"/>
    </source>
</evidence>
<comment type="similarity">
    <text evidence="2">Belongs to the AzlC family.</text>
</comment>
<keyword evidence="3" id="KW-0813">Transport</keyword>
<dbReference type="GO" id="GO:0005886">
    <property type="term" value="C:plasma membrane"/>
    <property type="evidence" value="ECO:0007669"/>
    <property type="project" value="UniProtKB-SubCell"/>
</dbReference>
<feature type="transmembrane region" description="Helical" evidence="8">
    <location>
        <begin position="47"/>
        <end position="68"/>
    </location>
</feature>
<keyword evidence="4" id="KW-1003">Cell membrane</keyword>
<keyword evidence="7 8" id="KW-0472">Membrane</keyword>
<dbReference type="PANTHER" id="PTHR34979">
    <property type="entry name" value="INNER MEMBRANE PROTEIN YGAZ"/>
    <property type="match status" value="1"/>
</dbReference>
<protein>
    <submittedName>
        <fullName evidence="9">Branched-chain amino acid ABC transporter permease</fullName>
    </submittedName>
</protein>
<dbReference type="Pfam" id="PF03591">
    <property type="entry name" value="AzlC"/>
    <property type="match status" value="1"/>
</dbReference>
<reference evidence="9 10" key="2">
    <citation type="submission" date="2018-12" db="EMBL/GenBank/DDBJ databases">
        <title>Molecular Epidemiology of Emerging Carbapenem-Resistance in Acinetobacter nosocomialis and Acinetobacter pittii in Taiwan, 2010-2014.</title>
        <authorList>
            <person name="Huang W.-C."/>
            <person name="Wang H.-Y."/>
            <person name="Lai J.-F."/>
            <person name="Lauderdale T.-L."/>
            <person name="Sytwu H.-K."/>
        </authorList>
    </citation>
    <scope>NUCLEOTIDE SEQUENCE [LARGE SCALE GENOMIC DNA]</scope>
    <source>
        <strain evidence="9 10">2014S06-099</strain>
    </source>
</reference>
<evidence type="ECO:0000256" key="6">
    <source>
        <dbReference type="ARBA" id="ARBA00022989"/>
    </source>
</evidence>
<evidence type="ECO:0000256" key="3">
    <source>
        <dbReference type="ARBA" id="ARBA00022448"/>
    </source>
</evidence>
<evidence type="ECO:0000313" key="9">
    <source>
        <dbReference type="EMBL" id="AZC00691.1"/>
    </source>
</evidence>
<evidence type="ECO:0000256" key="2">
    <source>
        <dbReference type="ARBA" id="ARBA00010735"/>
    </source>
</evidence>
<evidence type="ECO:0000256" key="4">
    <source>
        <dbReference type="ARBA" id="ARBA00022475"/>
    </source>
</evidence>
<dbReference type="AlphaFoldDB" id="A0A3G6YK26"/>
<feature type="transmembrane region" description="Helical" evidence="8">
    <location>
        <begin position="236"/>
        <end position="257"/>
    </location>
</feature>
<sequence>MLLNSATILNLSSIFIIWFIAKVYCVRTTIDACPNSNFLAGAKDSQAIVLTYLPVSFAFGVSASQFGFTPWEAFFLSCSMYAGASQFLVVALLASGSSIWLTALTVIALDIRHVLYGPALYNLISNKLNLKKTAVWAWGLTDEVFASGMIQLSQRRQQWSESWMLGLSLFSWMAWASGSLLGGLFADQVAHLPKFLQAALDFLLPALFLSFLLAAFERKHSLVVAVSLVVSALTCYWINLSAAIFIGIFSGILAGLFKHYVLKQHDEVEA</sequence>
<organism evidence="9 10">
    <name type="scientific">Acinetobacter pittii</name>
    <name type="common">Acinetobacter genomosp. 3</name>
    <dbReference type="NCBI Taxonomy" id="48296"/>
    <lineage>
        <taxon>Bacteria</taxon>
        <taxon>Pseudomonadati</taxon>
        <taxon>Pseudomonadota</taxon>
        <taxon>Gammaproteobacteria</taxon>
        <taxon>Moraxellales</taxon>
        <taxon>Moraxellaceae</taxon>
        <taxon>Acinetobacter</taxon>
        <taxon>Acinetobacter calcoaceticus/baumannii complex</taxon>
    </lineage>
</organism>
<gene>
    <name evidence="9" type="ORF">DKE52_011680</name>
</gene>
<evidence type="ECO:0000256" key="8">
    <source>
        <dbReference type="SAM" id="Phobius"/>
    </source>
</evidence>
<comment type="subcellular location">
    <subcellularLocation>
        <location evidence="1">Cell membrane</location>
        <topology evidence="1">Multi-pass membrane protein</topology>
    </subcellularLocation>
</comment>
<dbReference type="PANTHER" id="PTHR34979:SF1">
    <property type="entry name" value="INNER MEMBRANE PROTEIN YGAZ"/>
    <property type="match status" value="1"/>
</dbReference>
<evidence type="ECO:0000256" key="7">
    <source>
        <dbReference type="ARBA" id="ARBA00023136"/>
    </source>
</evidence>
<feature type="transmembrane region" description="Helical" evidence="8">
    <location>
        <begin position="198"/>
        <end position="216"/>
    </location>
</feature>
<evidence type="ECO:0000256" key="5">
    <source>
        <dbReference type="ARBA" id="ARBA00022692"/>
    </source>
</evidence>
<feature type="transmembrane region" description="Helical" evidence="8">
    <location>
        <begin position="163"/>
        <end position="186"/>
    </location>
</feature>
<dbReference type="Proteomes" id="UP000254410">
    <property type="component" value="Chromosome"/>
</dbReference>